<feature type="transmembrane region" description="Helical" evidence="1">
    <location>
        <begin position="126"/>
        <end position="145"/>
    </location>
</feature>
<accession>A0A1I4XKF7</accession>
<keyword evidence="1" id="KW-0472">Membrane</keyword>
<evidence type="ECO:0000256" key="1">
    <source>
        <dbReference type="SAM" id="Phobius"/>
    </source>
</evidence>
<reference evidence="3" key="1">
    <citation type="submission" date="2016-10" db="EMBL/GenBank/DDBJ databases">
        <authorList>
            <person name="Varghese N."/>
        </authorList>
    </citation>
    <scope>NUCLEOTIDE SEQUENCE [LARGE SCALE GENOMIC DNA]</scope>
    <source>
        <strain evidence="3">Nsp8</strain>
    </source>
</reference>
<sequence length="270" mass="30618">MEFLDLLLKTVVLRPYVFVFLAVFLFLAGRLIGWRRTGYFMGITFIVAFLCEFSSTHTGIPFGWYHYTGSTVGEELYMLNVPFMDSLSFPFLLYASYCMALAFLLPAESMENRSPRINLIRMGFPLTARTGWPVMLLTILFFTYLDIVIDPVTLRGERWFLGRIYYYPDPGTHFGVPIANYIGWAVVAFLSLGAYLPLDRKFLQTGLSPAPLVTRRVLLGCGLYYGVLIFNLAITFWIGESLMGITGLFIYLPITVLLGLRLLGRLPAQA</sequence>
<dbReference type="PANTHER" id="PTHR39419:SF1">
    <property type="entry name" value="SLL0814 PROTEIN"/>
    <property type="match status" value="1"/>
</dbReference>
<gene>
    <name evidence="2" type="ORF">SAMN05216386_0155</name>
</gene>
<keyword evidence="1" id="KW-1133">Transmembrane helix</keyword>
<evidence type="ECO:0000313" key="3">
    <source>
        <dbReference type="Proteomes" id="UP000183107"/>
    </source>
</evidence>
<evidence type="ECO:0000313" key="2">
    <source>
        <dbReference type="EMBL" id="SFN25750.1"/>
    </source>
</evidence>
<feature type="transmembrane region" description="Helical" evidence="1">
    <location>
        <begin position="178"/>
        <end position="196"/>
    </location>
</feature>
<feature type="transmembrane region" description="Helical" evidence="1">
    <location>
        <begin position="87"/>
        <end position="105"/>
    </location>
</feature>
<dbReference type="RefSeq" id="WP_074793633.1">
    <property type="nucleotide sequence ID" value="NZ_FOVJ01000001.1"/>
</dbReference>
<dbReference type="EMBL" id="FOVJ01000001">
    <property type="protein sequence ID" value="SFN25750.1"/>
    <property type="molecule type" value="Genomic_DNA"/>
</dbReference>
<protein>
    <submittedName>
        <fullName evidence="2">Putative membrane protein</fullName>
    </submittedName>
</protein>
<dbReference type="Pfam" id="PF04240">
    <property type="entry name" value="Caroten_synth"/>
    <property type="match status" value="1"/>
</dbReference>
<dbReference type="Proteomes" id="UP000183107">
    <property type="component" value="Unassembled WGS sequence"/>
</dbReference>
<feature type="transmembrane region" description="Helical" evidence="1">
    <location>
        <begin position="12"/>
        <end position="32"/>
    </location>
</feature>
<dbReference type="AlphaFoldDB" id="A0A1I4XKF7"/>
<proteinExistence type="predicted"/>
<dbReference type="InterPro" id="IPR007354">
    <property type="entry name" value="CruF-like"/>
</dbReference>
<dbReference type="OrthoDB" id="9811293at2"/>
<dbReference type="STRING" id="1266925.GCA_000619905_00729"/>
<feature type="transmembrane region" description="Helical" evidence="1">
    <location>
        <begin position="244"/>
        <end position="264"/>
    </location>
</feature>
<keyword evidence="3" id="KW-1185">Reference proteome</keyword>
<keyword evidence="1" id="KW-0812">Transmembrane</keyword>
<name>A0A1I4XKF7_9PROT</name>
<feature type="transmembrane region" description="Helical" evidence="1">
    <location>
        <begin position="217"/>
        <end position="238"/>
    </location>
</feature>
<dbReference type="PANTHER" id="PTHR39419">
    <property type="entry name" value="SLL0814 PROTEIN"/>
    <property type="match status" value="1"/>
</dbReference>
<organism evidence="2 3">
    <name type="scientific">Nitrosospira briensis</name>
    <dbReference type="NCBI Taxonomy" id="35799"/>
    <lineage>
        <taxon>Bacteria</taxon>
        <taxon>Pseudomonadati</taxon>
        <taxon>Pseudomonadota</taxon>
        <taxon>Betaproteobacteria</taxon>
        <taxon>Nitrosomonadales</taxon>
        <taxon>Nitrosomonadaceae</taxon>
        <taxon>Nitrosospira</taxon>
    </lineage>
</organism>
<feature type="transmembrane region" description="Helical" evidence="1">
    <location>
        <begin position="39"/>
        <end position="67"/>
    </location>
</feature>